<dbReference type="Pfam" id="PF13445">
    <property type="entry name" value="zf-RING_UBOX"/>
    <property type="match status" value="1"/>
</dbReference>
<accession>A0A8J2LB78</accession>
<dbReference type="GO" id="GO:0008270">
    <property type="term" value="F:zinc ion binding"/>
    <property type="evidence" value="ECO:0007669"/>
    <property type="project" value="UniProtKB-KW"/>
</dbReference>
<evidence type="ECO:0000256" key="2">
    <source>
        <dbReference type="ARBA" id="ARBA00022771"/>
    </source>
</evidence>
<evidence type="ECO:0000256" key="1">
    <source>
        <dbReference type="ARBA" id="ARBA00022723"/>
    </source>
</evidence>
<feature type="domain" description="Zinc finger RING-type eukaryotic" evidence="4">
    <location>
        <begin position="63"/>
        <end position="82"/>
    </location>
</feature>
<dbReference type="EMBL" id="CAJVCH010548429">
    <property type="protein sequence ID" value="CAG7828701.1"/>
    <property type="molecule type" value="Genomic_DNA"/>
</dbReference>
<reference evidence="5" key="1">
    <citation type="submission" date="2021-06" db="EMBL/GenBank/DDBJ databases">
        <authorList>
            <person name="Hodson N. C."/>
            <person name="Mongue J. A."/>
            <person name="Jaron S. K."/>
        </authorList>
    </citation>
    <scope>NUCLEOTIDE SEQUENCE</scope>
</reference>
<evidence type="ECO:0000256" key="3">
    <source>
        <dbReference type="ARBA" id="ARBA00022833"/>
    </source>
</evidence>
<gene>
    <name evidence="5" type="ORF">AFUS01_LOCUS38610</name>
</gene>
<keyword evidence="1" id="KW-0479">Metal-binding</keyword>
<organism evidence="5 6">
    <name type="scientific">Allacma fusca</name>
    <dbReference type="NCBI Taxonomy" id="39272"/>
    <lineage>
        <taxon>Eukaryota</taxon>
        <taxon>Metazoa</taxon>
        <taxon>Ecdysozoa</taxon>
        <taxon>Arthropoda</taxon>
        <taxon>Hexapoda</taxon>
        <taxon>Collembola</taxon>
        <taxon>Symphypleona</taxon>
        <taxon>Sminthuridae</taxon>
        <taxon>Allacma</taxon>
    </lineage>
</organism>
<evidence type="ECO:0000259" key="4">
    <source>
        <dbReference type="Pfam" id="PF13445"/>
    </source>
</evidence>
<proteinExistence type="predicted"/>
<comment type="caution">
    <text evidence="5">The sequence shown here is derived from an EMBL/GenBank/DDBJ whole genome shotgun (WGS) entry which is preliminary data.</text>
</comment>
<dbReference type="Proteomes" id="UP000708208">
    <property type="component" value="Unassembled WGS sequence"/>
</dbReference>
<sequence>MELWNSLGCKICRKPLELCESINQTSIKKHGRLSTGKLSVNPAKLEGTFRQQLQQGAKAEEIDPQPVASKCGHIYHRGCIKKLTTELNS</sequence>
<name>A0A8J2LB78_9HEXA</name>
<keyword evidence="3" id="KW-0862">Zinc</keyword>
<protein>
    <recommendedName>
        <fullName evidence="4">Zinc finger RING-type eukaryotic domain-containing protein</fullName>
    </recommendedName>
</protein>
<keyword evidence="6" id="KW-1185">Reference proteome</keyword>
<dbReference type="AlphaFoldDB" id="A0A8J2LB78"/>
<evidence type="ECO:0000313" key="5">
    <source>
        <dbReference type="EMBL" id="CAG7828701.1"/>
    </source>
</evidence>
<evidence type="ECO:0000313" key="6">
    <source>
        <dbReference type="Proteomes" id="UP000708208"/>
    </source>
</evidence>
<dbReference type="InterPro" id="IPR027370">
    <property type="entry name" value="Znf-RING_euk"/>
</dbReference>
<keyword evidence="2" id="KW-0863">Zinc-finger</keyword>